<proteinExistence type="predicted"/>
<gene>
    <name evidence="1" type="ORF">F7725_026530</name>
</gene>
<name>A0A7J5X7B7_DISMA</name>
<organism evidence="1 2">
    <name type="scientific">Dissostichus mawsoni</name>
    <name type="common">Antarctic cod</name>
    <dbReference type="NCBI Taxonomy" id="36200"/>
    <lineage>
        <taxon>Eukaryota</taxon>
        <taxon>Metazoa</taxon>
        <taxon>Chordata</taxon>
        <taxon>Craniata</taxon>
        <taxon>Vertebrata</taxon>
        <taxon>Euteleostomi</taxon>
        <taxon>Actinopterygii</taxon>
        <taxon>Neopterygii</taxon>
        <taxon>Teleostei</taxon>
        <taxon>Neoteleostei</taxon>
        <taxon>Acanthomorphata</taxon>
        <taxon>Eupercaria</taxon>
        <taxon>Perciformes</taxon>
        <taxon>Notothenioidei</taxon>
        <taxon>Nototheniidae</taxon>
        <taxon>Dissostichus</taxon>
    </lineage>
</organism>
<dbReference type="EMBL" id="JAAKFY010000027">
    <property type="protein sequence ID" value="KAF3832865.1"/>
    <property type="molecule type" value="Genomic_DNA"/>
</dbReference>
<keyword evidence="2" id="KW-1185">Reference proteome</keyword>
<protein>
    <submittedName>
        <fullName evidence="1">Uncharacterized protein</fullName>
    </submittedName>
</protein>
<dbReference type="Proteomes" id="UP000518266">
    <property type="component" value="Unassembled WGS sequence"/>
</dbReference>
<accession>A0A7J5X7B7</accession>
<reference evidence="1 2" key="1">
    <citation type="submission" date="2020-03" db="EMBL/GenBank/DDBJ databases">
        <title>Dissostichus mawsoni Genome sequencing and assembly.</title>
        <authorList>
            <person name="Park H."/>
        </authorList>
    </citation>
    <scope>NUCLEOTIDE SEQUENCE [LARGE SCALE GENOMIC DNA]</scope>
    <source>
        <strain evidence="1">DM0001</strain>
        <tissue evidence="1">Muscle</tissue>
    </source>
</reference>
<evidence type="ECO:0000313" key="1">
    <source>
        <dbReference type="EMBL" id="KAF3832865.1"/>
    </source>
</evidence>
<comment type="caution">
    <text evidence="1">The sequence shown here is derived from an EMBL/GenBank/DDBJ whole genome shotgun (WGS) entry which is preliminary data.</text>
</comment>
<sequence>MVQQDDEMAQTLQQSGLNIKQVHTHISSYSPNTPVCHNMHNLPYDEQNRMVGGSLASRTVLQAASGRHHSSQENVSLGKWQERLILAKEQDDMNVMTFWDQMFVLRGWENS</sequence>
<evidence type="ECO:0000313" key="2">
    <source>
        <dbReference type="Proteomes" id="UP000518266"/>
    </source>
</evidence>
<dbReference type="AlphaFoldDB" id="A0A7J5X7B7"/>